<dbReference type="Proteomes" id="UP000011599">
    <property type="component" value="Unassembled WGS sequence"/>
</dbReference>
<dbReference type="PANTHER" id="PTHR43798">
    <property type="entry name" value="MONOACYLGLYCEROL LIPASE"/>
    <property type="match status" value="1"/>
</dbReference>
<gene>
    <name evidence="2" type="ORF">C496_19720</name>
</gene>
<accession>L9VKN3</accession>
<keyword evidence="3" id="KW-1185">Reference proteome</keyword>
<evidence type="ECO:0000313" key="2">
    <source>
        <dbReference type="EMBL" id="ELY37770.1"/>
    </source>
</evidence>
<dbReference type="InterPro" id="IPR050266">
    <property type="entry name" value="AB_hydrolase_sf"/>
</dbReference>
<dbReference type="RefSeq" id="WP_006092075.1">
    <property type="nucleotide sequence ID" value="NZ_AOHW01000045.1"/>
</dbReference>
<keyword evidence="2" id="KW-0378">Hydrolase</keyword>
<dbReference type="GO" id="GO:0016020">
    <property type="term" value="C:membrane"/>
    <property type="evidence" value="ECO:0007669"/>
    <property type="project" value="TreeGrafter"/>
</dbReference>
<reference evidence="2 3" key="1">
    <citation type="journal article" date="2014" name="PLoS Genet.">
        <title>Phylogenetically driven sequencing of extremely halophilic archaea reveals strategies for static and dynamic osmo-response.</title>
        <authorList>
            <person name="Becker E.A."/>
            <person name="Seitzer P.M."/>
            <person name="Tritt A."/>
            <person name="Larsen D."/>
            <person name="Krusor M."/>
            <person name="Yao A.I."/>
            <person name="Wu D."/>
            <person name="Madern D."/>
            <person name="Eisen J.A."/>
            <person name="Darling A.E."/>
            <person name="Facciotti M.T."/>
        </authorList>
    </citation>
    <scope>NUCLEOTIDE SEQUENCE [LARGE SCALE GENOMIC DNA]</scope>
    <source>
        <strain evidence="2 3">GA33</strain>
    </source>
</reference>
<dbReference type="InterPro" id="IPR000073">
    <property type="entry name" value="AB_hydrolase_1"/>
</dbReference>
<proteinExistence type="predicted"/>
<dbReference type="OrthoDB" id="182518at2157"/>
<name>L9VKN3_9EURY</name>
<dbReference type="EMBL" id="AOHW01000045">
    <property type="protein sequence ID" value="ELY37770.1"/>
    <property type="molecule type" value="Genomic_DNA"/>
</dbReference>
<dbReference type="PANTHER" id="PTHR43798:SF33">
    <property type="entry name" value="HYDROLASE, PUTATIVE (AFU_ORTHOLOGUE AFUA_2G14860)-RELATED"/>
    <property type="match status" value="1"/>
</dbReference>
<dbReference type="SUPFAM" id="SSF53474">
    <property type="entry name" value="alpha/beta-Hydrolases"/>
    <property type="match status" value="1"/>
</dbReference>
<dbReference type="InterPro" id="IPR029058">
    <property type="entry name" value="AB_hydrolase_fold"/>
</dbReference>
<dbReference type="AlphaFoldDB" id="L9VKN3"/>
<sequence>MDPLGSDITAPDGTRLRRWEVSSGDESEAVLFVHGATYPSRAVFAPPMDSESYSWLHATACRGRAAFAVDLRGYGESERPSPTDDESNALARATAVVGDVATVLESIRGRFDRVHLVGYSWGSIVCGSYLTTVDDDVASLTQVAPVYRPPAAVGERFVEREPLDTYRRITREDVRDRWNEQIPAESTPADWRGGGGGSDPLLDAVWEGLASSTARLDGVDVPTVEVPNGTLRDLRASAEGTPVYRAEEITPPTLVVRGSLDPTATRPDALALYDELREGHANREYVEISGGTHFIPLERRRTALYDAVHSFQNRTVRQ</sequence>
<dbReference type="Pfam" id="PF12697">
    <property type="entry name" value="Abhydrolase_6"/>
    <property type="match status" value="1"/>
</dbReference>
<feature type="domain" description="AB hydrolase-1" evidence="1">
    <location>
        <begin position="30"/>
        <end position="303"/>
    </location>
</feature>
<dbReference type="STRING" id="1114856.GCA_000383975_04239"/>
<comment type="caution">
    <text evidence="2">The sequence shown here is derived from an EMBL/GenBank/DDBJ whole genome shotgun (WGS) entry which is preliminary data.</text>
</comment>
<dbReference type="Gene3D" id="3.40.50.1820">
    <property type="entry name" value="alpha/beta hydrolase"/>
    <property type="match status" value="1"/>
</dbReference>
<evidence type="ECO:0000259" key="1">
    <source>
        <dbReference type="Pfam" id="PF12697"/>
    </source>
</evidence>
<protein>
    <submittedName>
        <fullName evidence="2">Alpha/beta fold family hydrolase</fullName>
    </submittedName>
</protein>
<organism evidence="2 3">
    <name type="scientific">Natronorubrum tibetense GA33</name>
    <dbReference type="NCBI Taxonomy" id="1114856"/>
    <lineage>
        <taxon>Archaea</taxon>
        <taxon>Methanobacteriati</taxon>
        <taxon>Methanobacteriota</taxon>
        <taxon>Stenosarchaea group</taxon>
        <taxon>Halobacteria</taxon>
        <taxon>Halobacteriales</taxon>
        <taxon>Natrialbaceae</taxon>
        <taxon>Natronorubrum</taxon>
    </lineage>
</organism>
<dbReference type="PATRIC" id="fig|1114856.3.peg.4076"/>
<dbReference type="eggNOG" id="arCOG01648">
    <property type="taxonomic scope" value="Archaea"/>
</dbReference>
<dbReference type="GO" id="GO:0016787">
    <property type="term" value="F:hydrolase activity"/>
    <property type="evidence" value="ECO:0007669"/>
    <property type="project" value="UniProtKB-KW"/>
</dbReference>
<evidence type="ECO:0000313" key="3">
    <source>
        <dbReference type="Proteomes" id="UP000011599"/>
    </source>
</evidence>